<gene>
    <name evidence="1" type="ORF">C6P40_001913</name>
</gene>
<sequence>MTNTYKYIVKTSKKLASYSFFKNKKSNGYIPKRINLKVLETSPVFKNPQKWISKFKYIDESERIQSYKPLENSCISTLLASPPRMTHATRTVVPRDFLLPFRVMKNPLLSPSSQAEIESTTNSKLKPLKYIVAPFHPGEKKIPEDPVAYYPRKQSIFKNYANNTSDKSTTIPLKKLSIIMTAYPNITDWKSVGWNINTGSVVEKIHFDQLMDALNNVNSWEDNQTNEKLRFIHDVDTNEFIGINDNILVERKVP</sequence>
<name>A0A9P6WP33_9ASCO</name>
<keyword evidence="2" id="KW-1185">Reference proteome</keyword>
<comment type="caution">
    <text evidence="1">The sequence shown here is derived from an EMBL/GenBank/DDBJ whole genome shotgun (WGS) entry which is preliminary data.</text>
</comment>
<proteinExistence type="predicted"/>
<evidence type="ECO:0000313" key="2">
    <source>
        <dbReference type="Proteomes" id="UP000697127"/>
    </source>
</evidence>
<protein>
    <submittedName>
        <fullName evidence="1">Uncharacterized protein</fullName>
    </submittedName>
</protein>
<evidence type="ECO:0000313" key="1">
    <source>
        <dbReference type="EMBL" id="KAG0690690.1"/>
    </source>
</evidence>
<dbReference type="AlphaFoldDB" id="A0A9P6WP33"/>
<dbReference type="EMBL" id="PUHW01000022">
    <property type="protein sequence ID" value="KAG0690690.1"/>
    <property type="molecule type" value="Genomic_DNA"/>
</dbReference>
<organism evidence="1 2">
    <name type="scientific">Pichia californica</name>
    <dbReference type="NCBI Taxonomy" id="460514"/>
    <lineage>
        <taxon>Eukaryota</taxon>
        <taxon>Fungi</taxon>
        <taxon>Dikarya</taxon>
        <taxon>Ascomycota</taxon>
        <taxon>Saccharomycotina</taxon>
        <taxon>Pichiomycetes</taxon>
        <taxon>Pichiales</taxon>
        <taxon>Pichiaceae</taxon>
        <taxon>Pichia</taxon>
    </lineage>
</organism>
<dbReference type="Proteomes" id="UP000697127">
    <property type="component" value="Unassembled WGS sequence"/>
</dbReference>
<accession>A0A9P6WP33</accession>
<reference evidence="1" key="1">
    <citation type="submission" date="2020-11" db="EMBL/GenBank/DDBJ databases">
        <title>Kefir isolates.</title>
        <authorList>
            <person name="Marcisauskas S."/>
            <person name="Kim Y."/>
            <person name="Blasche S."/>
        </authorList>
    </citation>
    <scope>NUCLEOTIDE SEQUENCE</scope>
    <source>
        <strain evidence="1">Olga-1</strain>
    </source>
</reference>